<dbReference type="PANTHER" id="PTHR43539">
    <property type="entry name" value="FLAVIN-BINDING MONOOXYGENASE-LIKE PROTEIN (AFU_ORTHOLOGUE AFUA_4G09220)"/>
    <property type="match status" value="1"/>
</dbReference>
<dbReference type="PRINTS" id="PR00368">
    <property type="entry name" value="FADPNR"/>
</dbReference>
<proteinExistence type="predicted"/>
<dbReference type="InterPro" id="IPR050982">
    <property type="entry name" value="Auxin_biosynth/cation_transpt"/>
</dbReference>
<dbReference type="Gene3D" id="3.50.50.60">
    <property type="entry name" value="FAD/NAD(P)-binding domain"/>
    <property type="match status" value="1"/>
</dbReference>
<evidence type="ECO:0000313" key="4">
    <source>
        <dbReference type="Proteomes" id="UP000184387"/>
    </source>
</evidence>
<keyword evidence="1" id="KW-0560">Oxidoreductase</keyword>
<dbReference type="SUPFAM" id="SSF51905">
    <property type="entry name" value="FAD/NAD(P)-binding domain"/>
    <property type="match status" value="1"/>
</dbReference>
<accession>A0A1M6D3R2</accession>
<evidence type="ECO:0000259" key="2">
    <source>
        <dbReference type="Pfam" id="PF07992"/>
    </source>
</evidence>
<dbReference type="OrthoDB" id="7279140at2"/>
<dbReference type="PRINTS" id="PR00411">
    <property type="entry name" value="PNDRDTASEI"/>
</dbReference>
<dbReference type="PANTHER" id="PTHR43539:SF78">
    <property type="entry name" value="FLAVIN-CONTAINING MONOOXYGENASE"/>
    <property type="match status" value="1"/>
</dbReference>
<dbReference type="InterPro" id="IPR036188">
    <property type="entry name" value="FAD/NAD-bd_sf"/>
</dbReference>
<dbReference type="GO" id="GO:0050660">
    <property type="term" value="F:flavin adenine dinucleotide binding"/>
    <property type="evidence" value="ECO:0007669"/>
    <property type="project" value="TreeGrafter"/>
</dbReference>
<dbReference type="EMBL" id="FQZF01000004">
    <property type="protein sequence ID" value="SHI67724.1"/>
    <property type="molecule type" value="Genomic_DNA"/>
</dbReference>
<dbReference type="Proteomes" id="UP000184387">
    <property type="component" value="Unassembled WGS sequence"/>
</dbReference>
<dbReference type="AlphaFoldDB" id="A0A1M6D3R2"/>
<feature type="domain" description="FAD/NAD(P)-binding" evidence="2">
    <location>
        <begin position="8"/>
        <end position="322"/>
    </location>
</feature>
<dbReference type="STRING" id="198092.SAMN02745194_00805"/>
<dbReference type="RefSeq" id="WP_073131715.1">
    <property type="nucleotide sequence ID" value="NZ_FQZF01000004.1"/>
</dbReference>
<evidence type="ECO:0000313" key="3">
    <source>
        <dbReference type="EMBL" id="SHI67724.1"/>
    </source>
</evidence>
<dbReference type="Pfam" id="PF07992">
    <property type="entry name" value="Pyr_redox_2"/>
    <property type="match status" value="1"/>
</dbReference>
<evidence type="ECO:0000256" key="1">
    <source>
        <dbReference type="ARBA" id="ARBA00023002"/>
    </source>
</evidence>
<sequence length="451" mass="46691">MTDGALPVAVIGAGPVGLAAAAHLRARGLTPLVLEAGPAVGHSIRAWAHVRMFTPWRYCVDPAARALLEEAGWVHPPAEAVPTGAELVARYLEPLAALLPHIRLNSRVVAVTRRGADKMRTAGREALPFVLRVEEPDGALRLIEARAVIDASGTWTTPNPAGADGLPAIGEAAAADRIATGIPDVLGRDRARHAGRVTAVIGAGHSALNALIDLAALRRECPSTRILWVTRKQRLEEAFGGEAADGLPARGALGSAARQLVESGAVEVVSPFHVAEIRREGKGLRVLGEGAGHPRAFTADTLVVATGFRPDLSMFREIRLGLDPWLECAAALGPLIDPNLHSCGTVRPHGARELAHPEPGFFIAGMKSYGRAPTFLLATGHEQVRSIAAALAGDVDAAGRVELVLPETGVCHAGPAVAPLQPAGAGGCCGVAPAVAPAPVVACCAPRREPA</sequence>
<dbReference type="GO" id="GO:0004497">
    <property type="term" value="F:monooxygenase activity"/>
    <property type="evidence" value="ECO:0007669"/>
    <property type="project" value="TreeGrafter"/>
</dbReference>
<gene>
    <name evidence="3" type="ORF">SAMN02745194_00805</name>
</gene>
<name>A0A1M6D3R2_9PROT</name>
<keyword evidence="4" id="KW-1185">Reference proteome</keyword>
<reference evidence="3 4" key="1">
    <citation type="submission" date="2016-11" db="EMBL/GenBank/DDBJ databases">
        <authorList>
            <person name="Jaros S."/>
            <person name="Januszkiewicz K."/>
            <person name="Wedrychowicz H."/>
        </authorList>
    </citation>
    <scope>NUCLEOTIDE SEQUENCE [LARGE SCALE GENOMIC DNA]</scope>
    <source>
        <strain evidence="3 4">DSM 14916</strain>
    </source>
</reference>
<dbReference type="InterPro" id="IPR023753">
    <property type="entry name" value="FAD/NAD-binding_dom"/>
</dbReference>
<protein>
    <submittedName>
        <fullName evidence="3">Predicted flavoprotein CzcO associated with the cation diffusion facilitator CzcD</fullName>
    </submittedName>
</protein>
<organism evidence="3 4">
    <name type="scientific">Muricoccus roseus</name>
    <dbReference type="NCBI Taxonomy" id="198092"/>
    <lineage>
        <taxon>Bacteria</taxon>
        <taxon>Pseudomonadati</taxon>
        <taxon>Pseudomonadota</taxon>
        <taxon>Alphaproteobacteria</taxon>
        <taxon>Acetobacterales</taxon>
        <taxon>Roseomonadaceae</taxon>
        <taxon>Muricoccus</taxon>
    </lineage>
</organism>